<feature type="transmembrane region" description="Helical" evidence="8">
    <location>
        <begin position="131"/>
        <end position="148"/>
    </location>
</feature>
<evidence type="ECO:0000313" key="10">
    <source>
        <dbReference type="Proteomes" id="UP000198854"/>
    </source>
</evidence>
<dbReference type="Pfam" id="PF01925">
    <property type="entry name" value="TauE"/>
    <property type="match status" value="1"/>
</dbReference>
<dbReference type="EMBL" id="FNDD01000029">
    <property type="protein sequence ID" value="SDH78963.1"/>
    <property type="molecule type" value="Genomic_DNA"/>
</dbReference>
<name>A0A1G8F9Z3_9VIBR</name>
<accession>A0A1G8F9Z3</accession>
<evidence type="ECO:0000256" key="5">
    <source>
        <dbReference type="ARBA" id="ARBA00022692"/>
    </source>
</evidence>
<feature type="transmembrane region" description="Helical" evidence="8">
    <location>
        <begin position="102"/>
        <end position="119"/>
    </location>
</feature>
<keyword evidence="4 8" id="KW-1003">Cell membrane</keyword>
<feature type="transmembrane region" description="Helical" evidence="8">
    <location>
        <begin position="78"/>
        <end position="96"/>
    </location>
</feature>
<organism evidence="9 10">
    <name type="scientific">Vibrio xiamenensis</name>
    <dbReference type="NCBI Taxonomy" id="861298"/>
    <lineage>
        <taxon>Bacteria</taxon>
        <taxon>Pseudomonadati</taxon>
        <taxon>Pseudomonadota</taxon>
        <taxon>Gammaproteobacteria</taxon>
        <taxon>Vibrionales</taxon>
        <taxon>Vibrionaceae</taxon>
        <taxon>Vibrio</taxon>
    </lineage>
</organism>
<proteinExistence type="inferred from homology"/>
<feature type="transmembrane region" description="Helical" evidence="8">
    <location>
        <begin position="154"/>
        <end position="170"/>
    </location>
</feature>
<dbReference type="InterPro" id="IPR052017">
    <property type="entry name" value="TSUP"/>
</dbReference>
<evidence type="ECO:0000256" key="8">
    <source>
        <dbReference type="RuleBase" id="RU363041"/>
    </source>
</evidence>
<protein>
    <recommendedName>
        <fullName evidence="8">Probable membrane transporter protein</fullName>
    </recommendedName>
</protein>
<evidence type="ECO:0000256" key="1">
    <source>
        <dbReference type="ARBA" id="ARBA00004651"/>
    </source>
</evidence>
<dbReference type="InterPro" id="IPR002781">
    <property type="entry name" value="TM_pro_TauE-like"/>
</dbReference>
<evidence type="ECO:0000313" key="9">
    <source>
        <dbReference type="EMBL" id="SDH78963.1"/>
    </source>
</evidence>
<gene>
    <name evidence="9" type="ORF">SAMN04488136_12949</name>
</gene>
<dbReference type="STRING" id="861298.SAMN04488136_12949"/>
<evidence type="ECO:0000256" key="2">
    <source>
        <dbReference type="ARBA" id="ARBA00009142"/>
    </source>
</evidence>
<evidence type="ECO:0000256" key="4">
    <source>
        <dbReference type="ARBA" id="ARBA00022475"/>
    </source>
</evidence>
<evidence type="ECO:0000256" key="7">
    <source>
        <dbReference type="ARBA" id="ARBA00023136"/>
    </source>
</evidence>
<dbReference type="RefSeq" id="WP_093277987.1">
    <property type="nucleotide sequence ID" value="NZ_FNDD01000029.1"/>
</dbReference>
<feature type="transmembrane region" description="Helical" evidence="8">
    <location>
        <begin position="177"/>
        <end position="196"/>
    </location>
</feature>
<evidence type="ECO:0000256" key="3">
    <source>
        <dbReference type="ARBA" id="ARBA00022448"/>
    </source>
</evidence>
<dbReference type="Proteomes" id="UP000198854">
    <property type="component" value="Unassembled WGS sequence"/>
</dbReference>
<comment type="subcellular location">
    <subcellularLocation>
        <location evidence="1 8">Cell membrane</location>
        <topology evidence="1 8">Multi-pass membrane protein</topology>
    </subcellularLocation>
</comment>
<feature type="transmembrane region" description="Helical" evidence="8">
    <location>
        <begin position="202"/>
        <end position="223"/>
    </location>
</feature>
<keyword evidence="3" id="KW-0813">Transport</keyword>
<dbReference type="OrthoDB" id="554695at2"/>
<feature type="transmembrane region" description="Helical" evidence="8">
    <location>
        <begin position="230"/>
        <end position="249"/>
    </location>
</feature>
<dbReference type="AlphaFoldDB" id="A0A1G8F9Z3"/>
<dbReference type="PANTHER" id="PTHR30269">
    <property type="entry name" value="TRANSMEMBRANE PROTEIN YFCA"/>
    <property type="match status" value="1"/>
</dbReference>
<keyword evidence="5 8" id="KW-0812">Transmembrane</keyword>
<comment type="similarity">
    <text evidence="2 8">Belongs to the 4-toluene sulfonate uptake permease (TSUP) (TC 2.A.102) family.</text>
</comment>
<keyword evidence="7 8" id="KW-0472">Membrane</keyword>
<dbReference type="GO" id="GO:0005886">
    <property type="term" value="C:plasma membrane"/>
    <property type="evidence" value="ECO:0007669"/>
    <property type="project" value="UniProtKB-SubCell"/>
</dbReference>
<evidence type="ECO:0000256" key="6">
    <source>
        <dbReference type="ARBA" id="ARBA00022989"/>
    </source>
</evidence>
<reference evidence="10" key="1">
    <citation type="submission" date="2016-10" db="EMBL/GenBank/DDBJ databases">
        <authorList>
            <person name="Varghese N."/>
            <person name="Submissions S."/>
        </authorList>
    </citation>
    <scope>NUCLEOTIDE SEQUENCE [LARGE SCALE GENOMIC DNA]</scope>
    <source>
        <strain evidence="10">CGMCC 1.10228</strain>
    </source>
</reference>
<feature type="transmembrane region" description="Helical" evidence="8">
    <location>
        <begin position="44"/>
        <end position="66"/>
    </location>
</feature>
<keyword evidence="10" id="KW-1185">Reference proteome</keyword>
<dbReference type="PANTHER" id="PTHR30269:SF0">
    <property type="entry name" value="MEMBRANE TRANSPORTER PROTEIN YFCA-RELATED"/>
    <property type="match status" value="1"/>
</dbReference>
<sequence length="250" mass="26351">MDYSLTIIVLLFTIAVLAGCIDALAGGGGLITIPTLLLCGVPPVAAIATNKLGGVGGSLAATVHFIRCGELELHKVKLTIVTSFIGAILGGVLLTWLDSRFLATVVPVLLIGFALYFLFSPNLGELDAKPWTSSFVYALTLAPLIGFYDGFFGPGTGAFLAISLVLLRGFNLVKATAYAKLLNFCSNLAALSYFIIDGSLIWPIGIAMFIGQVIGGSLGARWVLRSGRRLIKIAMVLVTTAISSKLMFFS</sequence>
<keyword evidence="6 8" id="KW-1133">Transmembrane helix</keyword>